<sequence length="157" mass="17572">MLKRHITIFPTHRLTHPELYKRQNPSDQIQFSKLKLKPSSNKHHSTNPPQLPLLVINFRSSQPISNESSSTTSKKMGANTITITNNSTADVYVSVTYDGNDFQKGGSEVWYPLTANGGTDTWNYRAENQIARVARSKTAGTVIESFLAVPGKTIYIY</sequence>
<comment type="caution">
    <text evidence="1">The sequence shown here is derived from an EMBL/GenBank/DDBJ whole genome shotgun (WGS) entry which is preliminary data.</text>
</comment>
<evidence type="ECO:0000313" key="1">
    <source>
        <dbReference type="EMBL" id="KAF5870672.1"/>
    </source>
</evidence>
<protein>
    <submittedName>
        <fullName evidence="1">Putative ekda protein</fullName>
    </submittedName>
</protein>
<organism evidence="1 2">
    <name type="scientific">Botrytis fragariae</name>
    <dbReference type="NCBI Taxonomy" id="1964551"/>
    <lineage>
        <taxon>Eukaryota</taxon>
        <taxon>Fungi</taxon>
        <taxon>Dikarya</taxon>
        <taxon>Ascomycota</taxon>
        <taxon>Pezizomycotina</taxon>
        <taxon>Leotiomycetes</taxon>
        <taxon>Helotiales</taxon>
        <taxon>Sclerotiniaceae</taxon>
        <taxon>Botrytis</taxon>
    </lineage>
</organism>
<reference evidence="1 2" key="1">
    <citation type="journal article" date="2020" name="Phytopathology">
        <title>A high-quality genome resource of Botrytis fragariae, a new and rapidly spreading fungal pathogen causing strawberry gray mold in the U.S.A.</title>
        <authorList>
            <person name="Wu Y."/>
            <person name="Saski C.A."/>
            <person name="Schnabel G."/>
            <person name="Xiao S."/>
            <person name="Hu M."/>
        </authorList>
    </citation>
    <scope>NUCLEOTIDE SEQUENCE [LARGE SCALE GENOMIC DNA]</scope>
    <source>
        <strain evidence="1 2">BVB16</strain>
    </source>
</reference>
<dbReference type="Proteomes" id="UP000531561">
    <property type="component" value="Unassembled WGS sequence"/>
</dbReference>
<dbReference type="OrthoDB" id="3514511at2759"/>
<dbReference type="AlphaFoldDB" id="A0A8H6ANE5"/>
<keyword evidence="2" id="KW-1185">Reference proteome</keyword>
<dbReference type="EMBL" id="JABFCT010000013">
    <property type="protein sequence ID" value="KAF5870672.1"/>
    <property type="molecule type" value="Genomic_DNA"/>
</dbReference>
<dbReference type="GeneID" id="59263261"/>
<proteinExistence type="predicted"/>
<accession>A0A8H6ANE5</accession>
<name>A0A8H6ANE5_9HELO</name>
<gene>
    <name evidence="1" type="ORF">Bfra_009219</name>
</gene>
<dbReference type="RefSeq" id="XP_037189619.1">
    <property type="nucleotide sequence ID" value="XM_037339569.1"/>
</dbReference>
<evidence type="ECO:0000313" key="2">
    <source>
        <dbReference type="Proteomes" id="UP000531561"/>
    </source>
</evidence>